<dbReference type="InterPro" id="IPR024465">
    <property type="entry name" value="DUF2399"/>
</dbReference>
<dbReference type="Pfam" id="PF09664">
    <property type="entry name" value="DUF2399"/>
    <property type="match status" value="1"/>
</dbReference>
<keyword evidence="4" id="KW-1185">Reference proteome</keyword>
<dbReference type="RefSeq" id="WP_306824966.1">
    <property type="nucleotide sequence ID" value="NZ_JAUSQM010000001.1"/>
</dbReference>
<evidence type="ECO:0000313" key="3">
    <source>
        <dbReference type="EMBL" id="MDP9821673.1"/>
    </source>
</evidence>
<dbReference type="InterPro" id="IPR013495">
    <property type="entry name" value="CHP02679"/>
</dbReference>
<evidence type="ECO:0000313" key="4">
    <source>
        <dbReference type="Proteomes" id="UP001240447"/>
    </source>
</evidence>
<protein>
    <submittedName>
        <fullName evidence="3">Uncharacterized protein (TIGR02679 family)</fullName>
    </submittedName>
</protein>
<comment type="caution">
    <text evidence="3">The sequence shown here is derived from an EMBL/GenBank/DDBJ whole genome shotgun (WGS) entry which is preliminary data.</text>
</comment>
<evidence type="ECO:0000259" key="2">
    <source>
        <dbReference type="Pfam" id="PF11796"/>
    </source>
</evidence>
<feature type="domain" description="DUF2399" evidence="1">
    <location>
        <begin position="296"/>
        <end position="452"/>
    </location>
</feature>
<name>A0ABT9NMQ9_9ACTN</name>
<feature type="domain" description="Conserved hypothetical protein CHP02679 N terminus" evidence="2">
    <location>
        <begin position="44"/>
        <end position="264"/>
    </location>
</feature>
<gene>
    <name evidence="3" type="ORF">J2S59_001482</name>
</gene>
<accession>A0ABT9NMQ9</accession>
<sequence length="467" mass="48834">MSGTEQTGGGDRAVLDRLLGVPETAWILDRVRARILAAAGKPLAGAVRLADPTAEQRAAVVRLVGRPRRSAGSISVDLAVLEDVLRRGPWPAGLADAVTTLTGPIVDPQARRAEEDARWTQAQSGLDGVAGRLPGLALWWASWCAAGGLKRSARAEAARLGVPTGPEVGQRLVGELAAVLDSLPSSSEPLAMLARRTLGDAHALDESRPLGRLAVAVIGAAVGAQAPGPCDPEGERASSARDTWAAVGIVLSSVASTVLCLGVPGHGEPSTHPLSVRATATATALEAMRAARTPLVLTLDQVRSGGVRPLPPGAVVWVCENPTVVEVVAGRWVTDDARGAEPVLVCTAGQPSTAVIELLRQLMAGGAVCLYHGDFDWPGLRIARAVRQRVQWTPWRYQSADYLAAAERWSLSRPLVGSPADAPWDPDLAIVMAERGLAVEEEAVAHLLADDLLGFAPVGQRHTPPEV</sequence>
<dbReference type="EMBL" id="JAUSQM010000001">
    <property type="protein sequence ID" value="MDP9821673.1"/>
    <property type="molecule type" value="Genomic_DNA"/>
</dbReference>
<dbReference type="InterPro" id="IPR024466">
    <property type="entry name" value="CHP02679_N"/>
</dbReference>
<proteinExistence type="predicted"/>
<dbReference type="Proteomes" id="UP001240447">
    <property type="component" value="Unassembled WGS sequence"/>
</dbReference>
<dbReference type="NCBIfam" id="TIGR02679">
    <property type="entry name" value="TIGR02679 family protein"/>
    <property type="match status" value="1"/>
</dbReference>
<organism evidence="3 4">
    <name type="scientific">Nocardioides massiliensis</name>
    <dbReference type="NCBI Taxonomy" id="1325935"/>
    <lineage>
        <taxon>Bacteria</taxon>
        <taxon>Bacillati</taxon>
        <taxon>Actinomycetota</taxon>
        <taxon>Actinomycetes</taxon>
        <taxon>Propionibacteriales</taxon>
        <taxon>Nocardioidaceae</taxon>
        <taxon>Nocardioides</taxon>
    </lineage>
</organism>
<evidence type="ECO:0000259" key="1">
    <source>
        <dbReference type="Pfam" id="PF09664"/>
    </source>
</evidence>
<reference evidence="3 4" key="1">
    <citation type="submission" date="2023-07" db="EMBL/GenBank/DDBJ databases">
        <title>Sequencing the genomes of 1000 actinobacteria strains.</title>
        <authorList>
            <person name="Klenk H.-P."/>
        </authorList>
    </citation>
    <scope>NUCLEOTIDE SEQUENCE [LARGE SCALE GENOMIC DNA]</scope>
    <source>
        <strain evidence="3 4">GD13</strain>
    </source>
</reference>
<dbReference type="Pfam" id="PF11796">
    <property type="entry name" value="DUF3323"/>
    <property type="match status" value="1"/>
</dbReference>